<dbReference type="AlphaFoldDB" id="B0JX16"/>
<accession>B0JX16</accession>
<evidence type="ECO:0000313" key="1">
    <source>
        <dbReference type="EMBL" id="BAG04903.1"/>
    </source>
</evidence>
<dbReference type="EMBL" id="AP009552">
    <property type="protein sequence ID" value="BAG04903.1"/>
    <property type="molecule type" value="Genomic_DNA"/>
</dbReference>
<organism evidence="1 2">
    <name type="scientific">Microcystis aeruginosa (strain NIES-843 / IAM M-2473)</name>
    <dbReference type="NCBI Taxonomy" id="449447"/>
    <lineage>
        <taxon>Bacteria</taxon>
        <taxon>Bacillati</taxon>
        <taxon>Cyanobacteriota</taxon>
        <taxon>Cyanophyceae</taxon>
        <taxon>Oscillatoriophycideae</taxon>
        <taxon>Chroococcales</taxon>
        <taxon>Microcystaceae</taxon>
        <taxon>Microcystis</taxon>
    </lineage>
</organism>
<gene>
    <name evidence="1" type="ordered locus">MAE_50810</name>
</gene>
<dbReference type="KEGG" id="mar:MAE_50810"/>
<protein>
    <submittedName>
        <fullName evidence="1">Uncharacterized protein</fullName>
    </submittedName>
</protein>
<evidence type="ECO:0000313" key="2">
    <source>
        <dbReference type="Proteomes" id="UP000001510"/>
    </source>
</evidence>
<dbReference type="HOGENOM" id="CLU_1946351_0_0_3"/>
<proteinExistence type="predicted"/>
<keyword evidence="2" id="KW-1185">Reference proteome</keyword>
<sequence>MPDTCTSSASVGCGGGGGALTIGRLGVGRLPTDADGGAAAVAAGVPTGGFSSAVIVIFGCRGKGAKGSLRPRLISARFWSGSVAGINPATLGGVGSVAGCTAPLKAGGWAAGGLGEGVGVGVSWLGGGD</sequence>
<dbReference type="PaxDb" id="449447-MAE_50810"/>
<reference evidence="1 2" key="1">
    <citation type="journal article" date="2007" name="DNA Res.">
        <title>Complete genomic structure of the bloom-forming toxic cyanobacterium Microcystis aeruginosa NIES-843.</title>
        <authorList>
            <person name="Kaneko T."/>
            <person name="Nakajima N."/>
            <person name="Okamoto S."/>
            <person name="Suzuki I."/>
            <person name="Tanabe Y."/>
            <person name="Tamaoki M."/>
            <person name="Nakamura Y."/>
            <person name="Kasai F."/>
            <person name="Watanabe A."/>
            <person name="Kawashima K."/>
            <person name="Kishida Y."/>
            <person name="Ono A."/>
            <person name="Shimizu Y."/>
            <person name="Takahashi C."/>
            <person name="Minami C."/>
            <person name="Fujishiro T."/>
            <person name="Kohara M."/>
            <person name="Katoh M."/>
            <person name="Nakazaki N."/>
            <person name="Nakayama S."/>
            <person name="Yamada M."/>
            <person name="Tabata S."/>
            <person name="Watanabe M.M."/>
        </authorList>
    </citation>
    <scope>NUCLEOTIDE SEQUENCE [LARGE SCALE GENOMIC DNA]</scope>
    <source>
        <strain evidence="2">NIES-843 / IAM M-247</strain>
    </source>
</reference>
<dbReference type="Proteomes" id="UP000001510">
    <property type="component" value="Chromosome"/>
</dbReference>
<dbReference type="EnsemblBacteria" id="BAG04903">
    <property type="protein sequence ID" value="BAG04903"/>
    <property type="gene ID" value="MAE_50810"/>
</dbReference>
<name>B0JX16_MICAN</name>